<reference evidence="3" key="2">
    <citation type="submission" date="2023-04" db="EMBL/GenBank/DDBJ databases">
        <authorList>
            <person name="Bu L."/>
            <person name="Lu L."/>
            <person name="Laidemitt M.R."/>
            <person name="Zhang S.M."/>
            <person name="Mutuku M."/>
            <person name="Mkoji G."/>
            <person name="Steinauer M."/>
            <person name="Loker E.S."/>
        </authorList>
    </citation>
    <scope>NUCLEOTIDE SEQUENCE</scope>
    <source>
        <strain evidence="3">KasaAsao</strain>
        <tissue evidence="3">Whole Snail</tissue>
    </source>
</reference>
<feature type="domain" description="Guanylate cyclase" evidence="2">
    <location>
        <begin position="16"/>
        <end position="63"/>
    </location>
</feature>
<name>A0AAD8BH56_BIOPF</name>
<dbReference type="InterPro" id="IPR001054">
    <property type="entry name" value="A/G_cyclase"/>
</dbReference>
<reference evidence="3" key="1">
    <citation type="journal article" date="2023" name="PLoS Negl. Trop. Dis.">
        <title>A genome sequence for Biomphalaria pfeifferi, the major vector snail for the human-infecting parasite Schistosoma mansoni.</title>
        <authorList>
            <person name="Bu L."/>
            <person name="Lu L."/>
            <person name="Laidemitt M.R."/>
            <person name="Zhang S.M."/>
            <person name="Mutuku M."/>
            <person name="Mkoji G."/>
            <person name="Steinauer M."/>
            <person name="Loker E.S."/>
        </authorList>
    </citation>
    <scope>NUCLEOTIDE SEQUENCE</scope>
    <source>
        <strain evidence="3">KasaAsao</strain>
    </source>
</reference>
<evidence type="ECO:0000313" key="4">
    <source>
        <dbReference type="Proteomes" id="UP001233172"/>
    </source>
</evidence>
<evidence type="ECO:0000256" key="1">
    <source>
        <dbReference type="ARBA" id="ARBA00023239"/>
    </source>
</evidence>
<dbReference type="AlphaFoldDB" id="A0AAD8BH56"/>
<evidence type="ECO:0000313" key="3">
    <source>
        <dbReference type="EMBL" id="KAK0054538.1"/>
    </source>
</evidence>
<keyword evidence="4" id="KW-1185">Reference proteome</keyword>
<evidence type="ECO:0000259" key="2">
    <source>
        <dbReference type="PROSITE" id="PS50125"/>
    </source>
</evidence>
<dbReference type="Gene3D" id="3.30.70.1230">
    <property type="entry name" value="Nucleotide cyclase"/>
    <property type="match status" value="1"/>
</dbReference>
<sequence length="63" mass="6989">LLKGSVVAPEIFQQATVCFAVMCDFDDIVRECPGDVTIAIINQVFEVIDGEMSKHDVFKIETL</sequence>
<keyword evidence="1" id="KW-0456">Lyase</keyword>
<dbReference type="SUPFAM" id="SSF55073">
    <property type="entry name" value="Nucleotide cyclase"/>
    <property type="match status" value="1"/>
</dbReference>
<dbReference type="InterPro" id="IPR029787">
    <property type="entry name" value="Nucleotide_cyclase"/>
</dbReference>
<dbReference type="EMBL" id="JASAOG010000077">
    <property type="protein sequence ID" value="KAK0054538.1"/>
    <property type="molecule type" value="Genomic_DNA"/>
</dbReference>
<proteinExistence type="predicted"/>
<gene>
    <name evidence="3" type="ORF">Bpfe_016114</name>
</gene>
<dbReference type="GO" id="GO:0016829">
    <property type="term" value="F:lyase activity"/>
    <property type="evidence" value="ECO:0007669"/>
    <property type="project" value="UniProtKB-KW"/>
</dbReference>
<dbReference type="GO" id="GO:0009190">
    <property type="term" value="P:cyclic nucleotide biosynthetic process"/>
    <property type="evidence" value="ECO:0007669"/>
    <property type="project" value="InterPro"/>
</dbReference>
<comment type="caution">
    <text evidence="3">The sequence shown here is derived from an EMBL/GenBank/DDBJ whole genome shotgun (WGS) entry which is preliminary data.</text>
</comment>
<dbReference type="PROSITE" id="PS50125">
    <property type="entry name" value="GUANYLATE_CYCLASE_2"/>
    <property type="match status" value="1"/>
</dbReference>
<dbReference type="GO" id="GO:0035556">
    <property type="term" value="P:intracellular signal transduction"/>
    <property type="evidence" value="ECO:0007669"/>
    <property type="project" value="InterPro"/>
</dbReference>
<accession>A0AAD8BH56</accession>
<protein>
    <submittedName>
        <fullName evidence="3">Adenylate/guanylate cyclase catalytic domain protein</fullName>
    </submittedName>
</protein>
<feature type="non-terminal residue" evidence="3">
    <location>
        <position position="1"/>
    </location>
</feature>
<organism evidence="3 4">
    <name type="scientific">Biomphalaria pfeifferi</name>
    <name type="common">Bloodfluke planorb</name>
    <name type="synonym">Freshwater snail</name>
    <dbReference type="NCBI Taxonomy" id="112525"/>
    <lineage>
        <taxon>Eukaryota</taxon>
        <taxon>Metazoa</taxon>
        <taxon>Spiralia</taxon>
        <taxon>Lophotrochozoa</taxon>
        <taxon>Mollusca</taxon>
        <taxon>Gastropoda</taxon>
        <taxon>Heterobranchia</taxon>
        <taxon>Euthyneura</taxon>
        <taxon>Panpulmonata</taxon>
        <taxon>Hygrophila</taxon>
        <taxon>Lymnaeoidea</taxon>
        <taxon>Planorbidae</taxon>
        <taxon>Biomphalaria</taxon>
    </lineage>
</organism>
<dbReference type="Pfam" id="PF00211">
    <property type="entry name" value="Guanylate_cyc"/>
    <property type="match status" value="1"/>
</dbReference>
<dbReference type="Proteomes" id="UP001233172">
    <property type="component" value="Unassembled WGS sequence"/>
</dbReference>
<feature type="non-terminal residue" evidence="3">
    <location>
        <position position="63"/>
    </location>
</feature>